<evidence type="ECO:0000313" key="2">
    <source>
        <dbReference type="EMBL" id="KJL47143.1"/>
    </source>
</evidence>
<keyword evidence="1" id="KW-0472">Membrane</keyword>
<reference evidence="2 3" key="1">
    <citation type="submission" date="2015-02" db="EMBL/GenBank/DDBJ databases">
        <title>Draft genome sequences of ten Microbacterium spp. with emphasis on heavy metal contaminated environments.</title>
        <authorList>
            <person name="Corretto E."/>
        </authorList>
    </citation>
    <scope>NUCLEOTIDE SEQUENCE [LARGE SCALE GENOMIC DNA]</scope>
    <source>
        <strain evidence="2 3">SA35</strain>
    </source>
</reference>
<evidence type="ECO:0000313" key="3">
    <source>
        <dbReference type="Proteomes" id="UP000033900"/>
    </source>
</evidence>
<proteinExistence type="predicted"/>
<dbReference type="OrthoDB" id="5071374at2"/>
<name>A0A0M2HRN8_9MICO</name>
<dbReference type="RefSeq" id="WP_052676306.1">
    <property type="nucleotide sequence ID" value="NZ_JYJB01000009.1"/>
</dbReference>
<keyword evidence="1" id="KW-1133">Transmembrane helix</keyword>
<dbReference type="STRING" id="273678.RS84_01928"/>
<sequence>MDNPVIYVAIIVAVIIGAMFLGRGLRRGVSRSGGRYARRTAEDRVNRMLDELGATLVVQAPELETREIVDGVVREQPRRFSILEEGEYGIRFVESDDAVVRLVDDGWGTRMQVVRSTERLGMPQNVEFWKDLRSRVASGAGAREIAVIDGPRHGFTRRDGDPSFWEVDDALR</sequence>
<accession>A0A0M2HRN8</accession>
<dbReference type="EMBL" id="JYJB01000009">
    <property type="protein sequence ID" value="KJL47143.1"/>
    <property type="molecule type" value="Genomic_DNA"/>
</dbReference>
<organism evidence="2 3">
    <name type="scientific">Microbacterium hydrocarbonoxydans</name>
    <dbReference type="NCBI Taxonomy" id="273678"/>
    <lineage>
        <taxon>Bacteria</taxon>
        <taxon>Bacillati</taxon>
        <taxon>Actinomycetota</taxon>
        <taxon>Actinomycetes</taxon>
        <taxon>Micrococcales</taxon>
        <taxon>Microbacteriaceae</taxon>
        <taxon>Microbacterium</taxon>
    </lineage>
</organism>
<keyword evidence="3" id="KW-1185">Reference proteome</keyword>
<gene>
    <name evidence="2" type="ORF">RS84_01928</name>
</gene>
<dbReference type="Proteomes" id="UP000033900">
    <property type="component" value="Unassembled WGS sequence"/>
</dbReference>
<keyword evidence="1" id="KW-0812">Transmembrane</keyword>
<dbReference type="PATRIC" id="fig|273678.4.peg.1931"/>
<protein>
    <submittedName>
        <fullName evidence="2">Uncharacterized protein</fullName>
    </submittedName>
</protein>
<feature type="transmembrane region" description="Helical" evidence="1">
    <location>
        <begin position="6"/>
        <end position="25"/>
    </location>
</feature>
<comment type="caution">
    <text evidence="2">The sequence shown here is derived from an EMBL/GenBank/DDBJ whole genome shotgun (WGS) entry which is preliminary data.</text>
</comment>
<evidence type="ECO:0000256" key="1">
    <source>
        <dbReference type="SAM" id="Phobius"/>
    </source>
</evidence>
<dbReference type="AlphaFoldDB" id="A0A0M2HRN8"/>